<name>A0A067PSQ2_9AGAM</name>
<feature type="compositionally biased region" description="Polar residues" evidence="1">
    <location>
        <begin position="302"/>
        <end position="313"/>
    </location>
</feature>
<dbReference type="InParanoid" id="A0A067PSQ2"/>
<organism evidence="2 3">
    <name type="scientific">Jaapia argillacea MUCL 33604</name>
    <dbReference type="NCBI Taxonomy" id="933084"/>
    <lineage>
        <taxon>Eukaryota</taxon>
        <taxon>Fungi</taxon>
        <taxon>Dikarya</taxon>
        <taxon>Basidiomycota</taxon>
        <taxon>Agaricomycotina</taxon>
        <taxon>Agaricomycetes</taxon>
        <taxon>Agaricomycetidae</taxon>
        <taxon>Jaapiales</taxon>
        <taxon>Jaapiaceae</taxon>
        <taxon>Jaapia</taxon>
    </lineage>
</organism>
<reference evidence="3" key="1">
    <citation type="journal article" date="2014" name="Proc. Natl. Acad. Sci. U.S.A.">
        <title>Extensive sampling of basidiomycete genomes demonstrates inadequacy of the white-rot/brown-rot paradigm for wood decay fungi.</title>
        <authorList>
            <person name="Riley R."/>
            <person name="Salamov A.A."/>
            <person name="Brown D.W."/>
            <person name="Nagy L.G."/>
            <person name="Floudas D."/>
            <person name="Held B.W."/>
            <person name="Levasseur A."/>
            <person name="Lombard V."/>
            <person name="Morin E."/>
            <person name="Otillar R."/>
            <person name="Lindquist E.A."/>
            <person name="Sun H."/>
            <person name="LaButti K.M."/>
            <person name="Schmutz J."/>
            <person name="Jabbour D."/>
            <person name="Luo H."/>
            <person name="Baker S.E."/>
            <person name="Pisabarro A.G."/>
            <person name="Walton J.D."/>
            <person name="Blanchette R.A."/>
            <person name="Henrissat B."/>
            <person name="Martin F."/>
            <person name="Cullen D."/>
            <person name="Hibbett D.S."/>
            <person name="Grigoriev I.V."/>
        </authorList>
    </citation>
    <scope>NUCLEOTIDE SEQUENCE [LARGE SCALE GENOMIC DNA]</scope>
    <source>
        <strain evidence="3">MUCL 33604</strain>
    </source>
</reference>
<feature type="region of interest" description="Disordered" evidence="1">
    <location>
        <begin position="299"/>
        <end position="323"/>
    </location>
</feature>
<dbReference type="OrthoDB" id="2693423at2759"/>
<protein>
    <submittedName>
        <fullName evidence="2">Uncharacterized protein</fullName>
    </submittedName>
</protein>
<accession>A0A067PSQ2</accession>
<feature type="compositionally biased region" description="Polar residues" evidence="1">
    <location>
        <begin position="177"/>
        <end position="190"/>
    </location>
</feature>
<evidence type="ECO:0000313" key="2">
    <source>
        <dbReference type="EMBL" id="KDQ57848.1"/>
    </source>
</evidence>
<feature type="region of interest" description="Disordered" evidence="1">
    <location>
        <begin position="21"/>
        <end position="60"/>
    </location>
</feature>
<feature type="region of interest" description="Disordered" evidence="1">
    <location>
        <begin position="177"/>
        <end position="198"/>
    </location>
</feature>
<sequence>MMITTGHIAPAVASPAFESLSLSSSSSCSSSSSSQSSFWQSHSSDSLSDTTPPESPSTNCGDFISIKSLLPLISKHHASELASDATSHPTPRQSTGFPSRILLVTSPNAILAPLRDSGYEAEAEEHQITMQRPNARAVSSTAIKMIRPRRRDALGSYHLPNISSIPLSAEQPGVAVQTSPKLQSSTNRNRPPTIDLTTIPPYVYKPKLRKAPIGLGLGLPSAQLPCPSRIVTASPLFTLFSPSQNTIHPLHLLPAHPFSPPSPRQNPRLRPTRMEDSPSPIQSLPSPILVIRAEIVERGRPSQRNLPSRDSLTTPPPCAPRLRSGPKLFRYGITFFSPIPEVDEPLEDLASYNPYFDGM</sequence>
<proteinExistence type="predicted"/>
<feature type="region of interest" description="Disordered" evidence="1">
    <location>
        <begin position="254"/>
        <end position="283"/>
    </location>
</feature>
<dbReference type="EMBL" id="KL197719">
    <property type="protein sequence ID" value="KDQ57848.1"/>
    <property type="molecule type" value="Genomic_DNA"/>
</dbReference>
<evidence type="ECO:0000313" key="3">
    <source>
        <dbReference type="Proteomes" id="UP000027265"/>
    </source>
</evidence>
<dbReference type="AlphaFoldDB" id="A0A067PSQ2"/>
<dbReference type="Proteomes" id="UP000027265">
    <property type="component" value="Unassembled WGS sequence"/>
</dbReference>
<dbReference type="HOGENOM" id="CLU_771751_0_0_1"/>
<keyword evidence="3" id="KW-1185">Reference proteome</keyword>
<evidence type="ECO:0000256" key="1">
    <source>
        <dbReference type="SAM" id="MobiDB-lite"/>
    </source>
</evidence>
<gene>
    <name evidence="2" type="ORF">JAAARDRAFT_47662</name>
</gene>
<feature type="compositionally biased region" description="Low complexity" evidence="1">
    <location>
        <begin position="21"/>
        <end position="52"/>
    </location>
</feature>